<keyword evidence="4" id="KW-1185">Reference proteome</keyword>
<organism evidence="3 4">
    <name type="scientific">Flexivirga alba</name>
    <dbReference type="NCBI Taxonomy" id="702742"/>
    <lineage>
        <taxon>Bacteria</taxon>
        <taxon>Bacillati</taxon>
        <taxon>Actinomycetota</taxon>
        <taxon>Actinomycetes</taxon>
        <taxon>Micrococcales</taxon>
        <taxon>Dermacoccaceae</taxon>
        <taxon>Flexivirga</taxon>
    </lineage>
</organism>
<evidence type="ECO:0000256" key="2">
    <source>
        <dbReference type="SAM" id="Phobius"/>
    </source>
</evidence>
<evidence type="ECO:0000313" key="3">
    <source>
        <dbReference type="EMBL" id="MFC6704959.1"/>
    </source>
</evidence>
<keyword evidence="2" id="KW-0812">Transmembrane</keyword>
<feature type="region of interest" description="Disordered" evidence="1">
    <location>
        <begin position="1"/>
        <end position="91"/>
    </location>
</feature>
<keyword evidence="2" id="KW-1133">Transmembrane helix</keyword>
<name>A0ABW2AE83_9MICO</name>
<proteinExistence type="predicted"/>
<gene>
    <name evidence="3" type="ORF">ACFQDH_06675</name>
</gene>
<feature type="transmembrane region" description="Helical" evidence="2">
    <location>
        <begin position="175"/>
        <end position="197"/>
    </location>
</feature>
<reference evidence="4" key="1">
    <citation type="journal article" date="2019" name="Int. J. Syst. Evol. Microbiol.">
        <title>The Global Catalogue of Microorganisms (GCM) 10K type strain sequencing project: providing services to taxonomists for standard genome sequencing and annotation.</title>
        <authorList>
            <consortium name="The Broad Institute Genomics Platform"/>
            <consortium name="The Broad Institute Genome Sequencing Center for Infectious Disease"/>
            <person name="Wu L."/>
            <person name="Ma J."/>
        </authorList>
    </citation>
    <scope>NUCLEOTIDE SEQUENCE [LARGE SCALE GENOMIC DNA]</scope>
    <source>
        <strain evidence="4">CCUG 58127</strain>
    </source>
</reference>
<feature type="compositionally biased region" description="Low complexity" evidence="1">
    <location>
        <begin position="1"/>
        <end position="14"/>
    </location>
</feature>
<dbReference type="InterPro" id="IPR025557">
    <property type="entry name" value="DUF4282"/>
</dbReference>
<sequence length="212" mass="22211">MSTPTGGSWNNDQQGQGGQSGQGAPQSGQGYQGQSLGQGFGQQNQPAYDQQQAPGYGEPAPQGYGQQAPQGYGQPGDQPQQADQGQHGGFAGHAQQVGQQFGADAGQVVSGAGEGVGDLFSDLQFKKSLTEKIASLTFLGVIIWAVLNFISNLIYNFGSEDFGGTSVKHMSTFSGIVHTITDLVWLIVIVAIVRLALELAINVARIATRNKD</sequence>
<comment type="caution">
    <text evidence="3">The sequence shown here is derived from an EMBL/GenBank/DDBJ whole genome shotgun (WGS) entry which is preliminary data.</text>
</comment>
<evidence type="ECO:0000313" key="4">
    <source>
        <dbReference type="Proteomes" id="UP001596298"/>
    </source>
</evidence>
<protein>
    <submittedName>
        <fullName evidence="3">DUF4282 domain-containing protein</fullName>
    </submittedName>
</protein>
<feature type="compositionally biased region" description="Low complexity" evidence="1">
    <location>
        <begin position="22"/>
        <end position="85"/>
    </location>
</feature>
<dbReference type="Proteomes" id="UP001596298">
    <property type="component" value="Unassembled WGS sequence"/>
</dbReference>
<evidence type="ECO:0000256" key="1">
    <source>
        <dbReference type="SAM" id="MobiDB-lite"/>
    </source>
</evidence>
<accession>A0ABW2AE83</accession>
<keyword evidence="2" id="KW-0472">Membrane</keyword>
<feature type="transmembrane region" description="Helical" evidence="2">
    <location>
        <begin position="133"/>
        <end position="155"/>
    </location>
</feature>
<dbReference type="EMBL" id="JBHSWH010000001">
    <property type="protein sequence ID" value="MFC6704959.1"/>
    <property type="molecule type" value="Genomic_DNA"/>
</dbReference>
<dbReference type="Pfam" id="PF14110">
    <property type="entry name" value="DUF4282"/>
    <property type="match status" value="1"/>
</dbReference>
<dbReference type="RefSeq" id="WP_382399664.1">
    <property type="nucleotide sequence ID" value="NZ_JBHSWH010000001.1"/>
</dbReference>